<dbReference type="SUPFAM" id="SSF109604">
    <property type="entry name" value="HD-domain/PDEase-like"/>
    <property type="match status" value="1"/>
</dbReference>
<proteinExistence type="predicted"/>
<dbReference type="CDD" id="cd00077">
    <property type="entry name" value="HDc"/>
    <property type="match status" value="1"/>
</dbReference>
<dbReference type="InterPro" id="IPR050135">
    <property type="entry name" value="dGTPase-like"/>
</dbReference>
<dbReference type="Gene3D" id="1.10.3210.10">
    <property type="entry name" value="Hypothetical protein af1432"/>
    <property type="match status" value="1"/>
</dbReference>
<dbReference type="SMART" id="SM00471">
    <property type="entry name" value="HDc"/>
    <property type="match status" value="1"/>
</dbReference>
<dbReference type="PROSITE" id="PS51831">
    <property type="entry name" value="HD"/>
    <property type="match status" value="1"/>
</dbReference>
<feature type="domain" description="HD" evidence="1">
    <location>
        <begin position="54"/>
        <end position="184"/>
    </location>
</feature>
<sequence length="259" mass="29309">MVYEHKVIRDSIHGDIKIEGLILNLLETPELQRLYNIKQLGLAHLVFPGAHHTRLEHSLGTYNIAFKAANLLKLDKNDTELITCAALLHDIGHGPFSHTLESILRNTLDADHVDLTGKLILGDYDIFCSEEKEFITSPDVHEILSRNDINQKEVADIIIGKSHKKQYLSQLLNSAIDVDQLDYLIRDAYYTGVAYGIIDMERYLQTLTINSGKLAVRRKGVVVVESILMARALMYSSVYFHKTVRIAELMLSKAIEMIP</sequence>
<dbReference type="Pfam" id="PF19276">
    <property type="entry name" value="HD_assoc_2"/>
    <property type="match status" value="1"/>
</dbReference>
<dbReference type="GO" id="GO:0006203">
    <property type="term" value="P:dGTP catabolic process"/>
    <property type="evidence" value="ECO:0007669"/>
    <property type="project" value="TreeGrafter"/>
</dbReference>
<name>X0SJ37_9ZZZZ</name>
<dbReference type="PANTHER" id="PTHR11373:SF4">
    <property type="entry name" value="DEOXYNUCLEOSIDE TRIPHOSPHATE TRIPHOSPHOHYDROLASE SAMHD1"/>
    <property type="match status" value="1"/>
</dbReference>
<dbReference type="InterPro" id="IPR045509">
    <property type="entry name" value="HD_assoc_2"/>
</dbReference>
<dbReference type="AlphaFoldDB" id="X0SJ37"/>
<dbReference type="GO" id="GO:0008832">
    <property type="term" value="F:dGTPase activity"/>
    <property type="evidence" value="ECO:0007669"/>
    <property type="project" value="TreeGrafter"/>
</dbReference>
<dbReference type="InterPro" id="IPR006674">
    <property type="entry name" value="HD_domain"/>
</dbReference>
<evidence type="ECO:0000259" key="1">
    <source>
        <dbReference type="PROSITE" id="PS51831"/>
    </source>
</evidence>
<reference evidence="2" key="1">
    <citation type="journal article" date="2014" name="Front. Microbiol.">
        <title>High frequency of phylogenetically diverse reductive dehalogenase-homologous genes in deep subseafloor sedimentary metagenomes.</title>
        <authorList>
            <person name="Kawai M."/>
            <person name="Futagami T."/>
            <person name="Toyoda A."/>
            <person name="Takaki Y."/>
            <person name="Nishi S."/>
            <person name="Hori S."/>
            <person name="Arai W."/>
            <person name="Tsubouchi T."/>
            <person name="Morono Y."/>
            <person name="Uchiyama I."/>
            <person name="Ito T."/>
            <person name="Fujiyama A."/>
            <person name="Inagaki F."/>
            <person name="Takami H."/>
        </authorList>
    </citation>
    <scope>NUCLEOTIDE SEQUENCE</scope>
    <source>
        <strain evidence="2">Expedition CK06-06</strain>
    </source>
</reference>
<accession>X0SJ37</accession>
<dbReference type="Pfam" id="PF01966">
    <property type="entry name" value="HD"/>
    <property type="match status" value="1"/>
</dbReference>
<gene>
    <name evidence="2" type="ORF">S01H1_06421</name>
</gene>
<evidence type="ECO:0000313" key="2">
    <source>
        <dbReference type="EMBL" id="GAF81004.1"/>
    </source>
</evidence>
<comment type="caution">
    <text evidence="2">The sequence shown here is derived from an EMBL/GenBank/DDBJ whole genome shotgun (WGS) entry which is preliminary data.</text>
</comment>
<feature type="non-terminal residue" evidence="2">
    <location>
        <position position="259"/>
    </location>
</feature>
<dbReference type="InterPro" id="IPR003607">
    <property type="entry name" value="HD/PDEase_dom"/>
</dbReference>
<protein>
    <recommendedName>
        <fullName evidence="1">HD domain-containing protein</fullName>
    </recommendedName>
</protein>
<organism evidence="2">
    <name type="scientific">marine sediment metagenome</name>
    <dbReference type="NCBI Taxonomy" id="412755"/>
    <lineage>
        <taxon>unclassified sequences</taxon>
        <taxon>metagenomes</taxon>
        <taxon>ecological metagenomes</taxon>
    </lineage>
</organism>
<dbReference type="PANTHER" id="PTHR11373">
    <property type="entry name" value="DEOXYNUCLEOSIDE TRIPHOSPHATE TRIPHOSPHOHYDROLASE"/>
    <property type="match status" value="1"/>
</dbReference>
<dbReference type="EMBL" id="BARS01003317">
    <property type="protein sequence ID" value="GAF81004.1"/>
    <property type="molecule type" value="Genomic_DNA"/>
</dbReference>